<keyword evidence="6" id="KW-0597">Phosphoprotein</keyword>
<evidence type="ECO:0000256" key="23">
    <source>
        <dbReference type="SAM" id="SignalP"/>
    </source>
</evidence>
<dbReference type="Pfam" id="PF13855">
    <property type="entry name" value="LRR_8"/>
    <property type="match status" value="2"/>
</dbReference>
<evidence type="ECO:0000256" key="18">
    <source>
        <dbReference type="ARBA" id="ARBA00023180"/>
    </source>
</evidence>
<keyword evidence="15 22" id="KW-1133">Transmembrane helix</keyword>
<keyword evidence="9 22" id="KW-0812">Transmembrane</keyword>
<comment type="catalytic activity">
    <reaction evidence="19">
        <text>L-threonyl-[protein] + ATP = O-phospho-L-threonyl-[protein] + ADP + H(+)</text>
        <dbReference type="Rhea" id="RHEA:46608"/>
        <dbReference type="Rhea" id="RHEA-COMP:11060"/>
        <dbReference type="Rhea" id="RHEA-COMP:11605"/>
        <dbReference type="ChEBI" id="CHEBI:15378"/>
        <dbReference type="ChEBI" id="CHEBI:30013"/>
        <dbReference type="ChEBI" id="CHEBI:30616"/>
        <dbReference type="ChEBI" id="CHEBI:61977"/>
        <dbReference type="ChEBI" id="CHEBI:456216"/>
        <dbReference type="EC" id="2.7.11.1"/>
    </reaction>
</comment>
<feature type="signal peptide" evidence="23">
    <location>
        <begin position="1"/>
        <end position="26"/>
    </location>
</feature>
<keyword evidence="5" id="KW-0723">Serine/threonine-protein kinase</keyword>
<dbReference type="FunFam" id="3.80.10.10:FF:000383">
    <property type="entry name" value="Leucine-rich repeat receptor protein kinase EMS1"/>
    <property type="match status" value="1"/>
</dbReference>
<evidence type="ECO:0000256" key="7">
    <source>
        <dbReference type="ARBA" id="ARBA00022614"/>
    </source>
</evidence>
<keyword evidence="7" id="KW-0433">Leucine-rich repeat</keyword>
<dbReference type="EC" id="2.7.11.1" evidence="3"/>
<evidence type="ECO:0000256" key="6">
    <source>
        <dbReference type="ARBA" id="ARBA00022553"/>
    </source>
</evidence>
<evidence type="ECO:0000256" key="10">
    <source>
        <dbReference type="ARBA" id="ARBA00022729"/>
    </source>
</evidence>
<dbReference type="PANTHER" id="PTHR48053:SF32">
    <property type="entry name" value="LEUCINE RICH REPEAT FAMILY PROTEIN, EXPRESSED"/>
    <property type="match status" value="1"/>
</dbReference>
<gene>
    <name evidence="25" type="ORF">SLEP1_g777</name>
</gene>
<dbReference type="InterPro" id="IPR003591">
    <property type="entry name" value="Leu-rich_rpt_typical-subtyp"/>
</dbReference>
<comment type="catalytic activity">
    <reaction evidence="20">
        <text>L-seryl-[protein] + ATP = O-phospho-L-seryl-[protein] + ADP + H(+)</text>
        <dbReference type="Rhea" id="RHEA:17989"/>
        <dbReference type="Rhea" id="RHEA-COMP:9863"/>
        <dbReference type="Rhea" id="RHEA-COMP:11604"/>
        <dbReference type="ChEBI" id="CHEBI:15378"/>
        <dbReference type="ChEBI" id="CHEBI:29999"/>
        <dbReference type="ChEBI" id="CHEBI:30616"/>
        <dbReference type="ChEBI" id="CHEBI:83421"/>
        <dbReference type="ChEBI" id="CHEBI:456216"/>
        <dbReference type="EC" id="2.7.11.1"/>
    </reaction>
</comment>
<dbReference type="GO" id="GO:0005524">
    <property type="term" value="F:ATP binding"/>
    <property type="evidence" value="ECO:0007669"/>
    <property type="project" value="UniProtKB-UniRule"/>
</dbReference>
<feature type="binding site" evidence="21">
    <location>
        <position position="878"/>
    </location>
    <ligand>
        <name>ATP</name>
        <dbReference type="ChEBI" id="CHEBI:30616"/>
    </ligand>
</feature>
<evidence type="ECO:0000256" key="15">
    <source>
        <dbReference type="ARBA" id="ARBA00022989"/>
    </source>
</evidence>
<keyword evidence="13" id="KW-0418">Kinase</keyword>
<dbReference type="Gene3D" id="3.80.10.10">
    <property type="entry name" value="Ribonuclease Inhibitor"/>
    <property type="match status" value="5"/>
</dbReference>
<dbReference type="Pfam" id="PF00069">
    <property type="entry name" value="Pkinase"/>
    <property type="match status" value="1"/>
</dbReference>
<dbReference type="GO" id="GO:0004674">
    <property type="term" value="F:protein serine/threonine kinase activity"/>
    <property type="evidence" value="ECO:0007669"/>
    <property type="project" value="UniProtKB-KW"/>
</dbReference>
<evidence type="ECO:0000256" key="19">
    <source>
        <dbReference type="ARBA" id="ARBA00047899"/>
    </source>
</evidence>
<dbReference type="Pfam" id="PF00560">
    <property type="entry name" value="LRR_1"/>
    <property type="match status" value="6"/>
</dbReference>
<evidence type="ECO:0000256" key="3">
    <source>
        <dbReference type="ARBA" id="ARBA00012513"/>
    </source>
</evidence>
<dbReference type="FunFam" id="3.80.10.10:FF:000400">
    <property type="entry name" value="Nuclear pore complex protein NUP107"/>
    <property type="match status" value="1"/>
</dbReference>
<feature type="chain" id="PRO_5043450501" description="non-specific serine/threonine protein kinase" evidence="23">
    <location>
        <begin position="27"/>
        <end position="1029"/>
    </location>
</feature>
<keyword evidence="12 21" id="KW-0547">Nucleotide-binding</keyword>
<evidence type="ECO:0000256" key="4">
    <source>
        <dbReference type="ARBA" id="ARBA00022475"/>
    </source>
</evidence>
<reference evidence="25 26" key="1">
    <citation type="journal article" date="2021" name="Commun. Biol.">
        <title>The genome of Shorea leprosula (Dipterocarpaceae) highlights the ecological relevance of drought in aseasonal tropical rainforests.</title>
        <authorList>
            <person name="Ng K.K.S."/>
            <person name="Kobayashi M.J."/>
            <person name="Fawcett J.A."/>
            <person name="Hatakeyama M."/>
            <person name="Paape T."/>
            <person name="Ng C.H."/>
            <person name="Ang C.C."/>
            <person name="Tnah L.H."/>
            <person name="Lee C.T."/>
            <person name="Nishiyama T."/>
            <person name="Sese J."/>
            <person name="O'Brien M.J."/>
            <person name="Copetti D."/>
            <person name="Mohd Noor M.I."/>
            <person name="Ong R.C."/>
            <person name="Putra M."/>
            <person name="Sireger I.Z."/>
            <person name="Indrioko S."/>
            <person name="Kosugi Y."/>
            <person name="Izuno A."/>
            <person name="Isagi Y."/>
            <person name="Lee S.L."/>
            <person name="Shimizu K.K."/>
        </authorList>
    </citation>
    <scope>NUCLEOTIDE SEQUENCE [LARGE SCALE GENOMIC DNA]</scope>
    <source>
        <strain evidence="25">214</strain>
    </source>
</reference>
<dbReference type="InterPro" id="IPR008266">
    <property type="entry name" value="Tyr_kinase_AS"/>
</dbReference>
<keyword evidence="10 23" id="KW-0732">Signal</keyword>
<feature type="transmembrane region" description="Helical" evidence="22">
    <location>
        <begin position="782"/>
        <end position="805"/>
    </location>
</feature>
<keyword evidence="4" id="KW-1003">Cell membrane</keyword>
<dbReference type="FunFam" id="3.80.10.10:FF:000177">
    <property type="entry name" value="Leucine-rich repeat receptor-like serine/threonine-protein kinase At1g17230"/>
    <property type="match status" value="1"/>
</dbReference>
<dbReference type="SMART" id="SM00369">
    <property type="entry name" value="LRR_TYP"/>
    <property type="match status" value="10"/>
</dbReference>
<dbReference type="Gene3D" id="1.10.510.10">
    <property type="entry name" value="Transferase(Phosphotransferase) domain 1"/>
    <property type="match status" value="1"/>
</dbReference>
<dbReference type="PRINTS" id="PR00019">
    <property type="entry name" value="LEURICHRPT"/>
</dbReference>
<keyword evidence="26" id="KW-1185">Reference proteome</keyword>
<evidence type="ECO:0000256" key="12">
    <source>
        <dbReference type="ARBA" id="ARBA00022741"/>
    </source>
</evidence>
<evidence type="ECO:0000256" key="17">
    <source>
        <dbReference type="ARBA" id="ARBA00023170"/>
    </source>
</evidence>
<evidence type="ECO:0000256" key="21">
    <source>
        <dbReference type="PROSITE-ProRule" id="PRU10141"/>
    </source>
</evidence>
<comment type="caution">
    <text evidence="25">The sequence shown here is derived from an EMBL/GenBank/DDBJ whole genome shotgun (WGS) entry which is preliminary data.</text>
</comment>
<keyword evidence="11" id="KW-0677">Repeat</keyword>
<proteinExistence type="predicted"/>
<evidence type="ECO:0000256" key="9">
    <source>
        <dbReference type="ARBA" id="ARBA00022692"/>
    </source>
</evidence>
<comment type="subcellular location">
    <subcellularLocation>
        <location evidence="1">Cell membrane</location>
    </subcellularLocation>
    <subcellularLocation>
        <location evidence="2">Membrane</location>
        <topology evidence="2">Single-pass type I membrane protein</topology>
    </subcellularLocation>
</comment>
<name>A0AAV5HM34_9ROSI</name>
<dbReference type="InterPro" id="IPR032675">
    <property type="entry name" value="LRR_dom_sf"/>
</dbReference>
<dbReference type="PANTHER" id="PTHR48053">
    <property type="entry name" value="LEUCINE RICH REPEAT FAMILY PROTEIN, EXPRESSED"/>
    <property type="match status" value="1"/>
</dbReference>
<evidence type="ECO:0000256" key="22">
    <source>
        <dbReference type="SAM" id="Phobius"/>
    </source>
</evidence>
<dbReference type="PROSITE" id="PS00107">
    <property type="entry name" value="PROTEIN_KINASE_ATP"/>
    <property type="match status" value="1"/>
</dbReference>
<dbReference type="GO" id="GO:0005886">
    <property type="term" value="C:plasma membrane"/>
    <property type="evidence" value="ECO:0007669"/>
    <property type="project" value="UniProtKB-SubCell"/>
</dbReference>
<protein>
    <recommendedName>
        <fullName evidence="3">non-specific serine/threonine protein kinase</fullName>
        <ecNumber evidence="3">2.7.11.1</ecNumber>
    </recommendedName>
</protein>
<dbReference type="InterPro" id="IPR051716">
    <property type="entry name" value="Plant_RL_S/T_kinase"/>
</dbReference>
<dbReference type="Pfam" id="PF08263">
    <property type="entry name" value="LRRNT_2"/>
    <property type="match status" value="1"/>
</dbReference>
<organism evidence="25 26">
    <name type="scientific">Rubroshorea leprosula</name>
    <dbReference type="NCBI Taxonomy" id="152421"/>
    <lineage>
        <taxon>Eukaryota</taxon>
        <taxon>Viridiplantae</taxon>
        <taxon>Streptophyta</taxon>
        <taxon>Embryophyta</taxon>
        <taxon>Tracheophyta</taxon>
        <taxon>Spermatophyta</taxon>
        <taxon>Magnoliopsida</taxon>
        <taxon>eudicotyledons</taxon>
        <taxon>Gunneridae</taxon>
        <taxon>Pentapetalae</taxon>
        <taxon>rosids</taxon>
        <taxon>malvids</taxon>
        <taxon>Malvales</taxon>
        <taxon>Dipterocarpaceae</taxon>
        <taxon>Rubroshorea</taxon>
    </lineage>
</organism>
<keyword evidence="8" id="KW-0808">Transferase</keyword>
<dbReference type="InterPro" id="IPR001611">
    <property type="entry name" value="Leu-rich_rpt"/>
</dbReference>
<sequence length="1029" mass="113362">MKSFLKSSFILFQIFWFSFLPLKITASPRAQAEALIQWKNSLSFSPPSLSSWSTNNIGNLYNWTSIICDSSTGMVFEVNLSNVNITGSLAQFNFTLFSTLTHFDLHNNNLVGSIPPAIGNLSKLTHLDLSNNNLINIVPVEIGQLAELQYVNLFNNSLNGSIPYQVSYLQKVWYLDLGWNYLIDPDWSKFLDMPLLIHLGFSNDALKLVFPPFIINCRNLTFLDLSINSLTGTIPESVFTNLIKLEAFNLTHNSFEGPLPSNISKLSKLVSLQLGANKFSGPIPESLSLLFELEILELFENFIGGIIPSSFGKLKKLKKLDLHSNSFNSTIPSELGSCTNLTFLALTENQLTGQLPLSFSNLVRISELGLSNNFLSGQILPFLIGNWTQLISLQLQNNNFIEIGNLKNLVELDLSGNQLSGSIPLTLWSLTSLQKLQLFFNNLNGTIPPEIGNMASLQSLDLNTNQLSGELPENISSLTNLAAISLFTNNFSGIIPKDFGKHNPSLWVRFDGNLFTSDITNAFGVHPFLTYISLSDNQFIGEISPQWGQCQNLTNLQMDRNRISGQIPVELGKLNKLGVLSLSSNDLSGNIPDKLGNLSMLFNLSLSKNHLTGEIPQSIGHLQNLQFLDLSRNNLSGSIPKDIGNLKILLSLDLSHNNLFGSIPIELGNLVSIQITFDLSSNSLSGAIPQDLSKLASLENLNVSHNHFSGTIPTSLSSMVSLLTVDFSYNELIGPIPISGQFQNASSEAFVGNSGLCGNVDGLTLCSLSSNNSKPSKINTRILIVILVPVCALFVLISIAVLILLHHGYNKPHDEEAKSSESSESFETMIWGRERKVTYGEIVRATEDFDDKYCIGKGGFGSVYKVLLSKDQVVAVKKLNIPDSNDIPTTNCQSFENEIRFLTEVRHRNIIKLHGSCSARGCMYLVYDYIERGNLANVLYGVEGEVELGWAARVRIVQGLAHALAYLHHDCSPPIVHRDISLNNILLESKLEPKLSDFGIARLLDPNSSNWTTVAGSYGYMAPGKAHIR</sequence>
<evidence type="ECO:0000256" key="1">
    <source>
        <dbReference type="ARBA" id="ARBA00004236"/>
    </source>
</evidence>
<evidence type="ECO:0000259" key="24">
    <source>
        <dbReference type="PROSITE" id="PS50011"/>
    </source>
</evidence>
<dbReference type="Proteomes" id="UP001054252">
    <property type="component" value="Unassembled WGS sequence"/>
</dbReference>
<dbReference type="PROSITE" id="PS51450">
    <property type="entry name" value="LRR"/>
    <property type="match status" value="3"/>
</dbReference>
<dbReference type="SUPFAM" id="SSF52058">
    <property type="entry name" value="L domain-like"/>
    <property type="match status" value="2"/>
</dbReference>
<dbReference type="SMART" id="SM00365">
    <property type="entry name" value="LRR_SD22"/>
    <property type="match status" value="5"/>
</dbReference>
<dbReference type="EMBL" id="BPVZ01000001">
    <property type="protein sequence ID" value="GKU86229.1"/>
    <property type="molecule type" value="Genomic_DNA"/>
</dbReference>
<dbReference type="AlphaFoldDB" id="A0AAV5HM34"/>
<dbReference type="PROSITE" id="PS00109">
    <property type="entry name" value="PROTEIN_KINASE_TYR"/>
    <property type="match status" value="1"/>
</dbReference>
<evidence type="ECO:0000256" key="13">
    <source>
        <dbReference type="ARBA" id="ARBA00022777"/>
    </source>
</evidence>
<dbReference type="SUPFAM" id="SSF56112">
    <property type="entry name" value="Protein kinase-like (PK-like)"/>
    <property type="match status" value="1"/>
</dbReference>
<evidence type="ECO:0000256" key="2">
    <source>
        <dbReference type="ARBA" id="ARBA00004479"/>
    </source>
</evidence>
<dbReference type="InterPro" id="IPR055414">
    <property type="entry name" value="LRR_R13L4/SHOC2-like"/>
</dbReference>
<evidence type="ECO:0000313" key="26">
    <source>
        <dbReference type="Proteomes" id="UP001054252"/>
    </source>
</evidence>
<keyword evidence="14 21" id="KW-0067">ATP-binding</keyword>
<accession>A0AAV5HM34</accession>
<dbReference type="FunFam" id="3.80.10.10:FF:000299">
    <property type="entry name" value="Piriformospora indica-insensitive protein 2"/>
    <property type="match status" value="1"/>
</dbReference>
<evidence type="ECO:0000256" key="5">
    <source>
        <dbReference type="ARBA" id="ARBA00022527"/>
    </source>
</evidence>
<dbReference type="InterPro" id="IPR000719">
    <property type="entry name" value="Prot_kinase_dom"/>
</dbReference>
<dbReference type="FunFam" id="3.30.200.20:FF:000309">
    <property type="entry name" value="Leucine-rich repeat receptor protein kinase MSP1"/>
    <property type="match status" value="1"/>
</dbReference>
<evidence type="ECO:0000256" key="16">
    <source>
        <dbReference type="ARBA" id="ARBA00023136"/>
    </source>
</evidence>
<dbReference type="SUPFAM" id="SSF52047">
    <property type="entry name" value="RNI-like"/>
    <property type="match status" value="1"/>
</dbReference>
<evidence type="ECO:0000256" key="20">
    <source>
        <dbReference type="ARBA" id="ARBA00048679"/>
    </source>
</evidence>
<dbReference type="FunFam" id="3.80.10.10:FF:000687">
    <property type="entry name" value="Leucine Rich Repeat family protein, expressed"/>
    <property type="match status" value="1"/>
</dbReference>
<evidence type="ECO:0000256" key="14">
    <source>
        <dbReference type="ARBA" id="ARBA00022840"/>
    </source>
</evidence>
<keyword evidence="17" id="KW-0675">Receptor</keyword>
<dbReference type="InterPro" id="IPR011009">
    <property type="entry name" value="Kinase-like_dom_sf"/>
</dbReference>
<evidence type="ECO:0000256" key="11">
    <source>
        <dbReference type="ARBA" id="ARBA00022737"/>
    </source>
</evidence>
<dbReference type="InterPro" id="IPR017441">
    <property type="entry name" value="Protein_kinase_ATP_BS"/>
</dbReference>
<dbReference type="Pfam" id="PF23598">
    <property type="entry name" value="LRR_14"/>
    <property type="match status" value="1"/>
</dbReference>
<dbReference type="InterPro" id="IPR013210">
    <property type="entry name" value="LRR_N_plant-typ"/>
</dbReference>
<evidence type="ECO:0000256" key="8">
    <source>
        <dbReference type="ARBA" id="ARBA00022679"/>
    </source>
</evidence>
<dbReference type="PROSITE" id="PS50011">
    <property type="entry name" value="PROTEIN_KINASE_DOM"/>
    <property type="match status" value="1"/>
</dbReference>
<keyword evidence="18" id="KW-0325">Glycoprotein</keyword>
<dbReference type="Gene3D" id="3.30.200.20">
    <property type="entry name" value="Phosphorylase Kinase, domain 1"/>
    <property type="match status" value="1"/>
</dbReference>
<keyword evidence="16 22" id="KW-0472">Membrane</keyword>
<feature type="domain" description="Protein kinase" evidence="24">
    <location>
        <begin position="849"/>
        <end position="1029"/>
    </location>
</feature>
<evidence type="ECO:0000313" key="25">
    <source>
        <dbReference type="EMBL" id="GKU86229.1"/>
    </source>
</evidence>